<sequence>MSKAISRRDAQANPTPSLPSPELGAMRILEMRLIHQWVTETCNTMSSAQVESVRKMWGMPVPQLAFEYEPLLHTLLALGAAHRATLLPQEASSIRPVYHGYIDSAIRQHRPVTANLD</sequence>
<evidence type="ECO:0000256" key="1">
    <source>
        <dbReference type="SAM" id="MobiDB-lite"/>
    </source>
</evidence>
<comment type="caution">
    <text evidence="2">The sequence shown here is derived from an EMBL/GenBank/DDBJ whole genome shotgun (WGS) entry which is preliminary data.</text>
</comment>
<accession>A0AAD6IED5</accession>
<protein>
    <submittedName>
        <fullName evidence="2">Uncharacterized protein</fullName>
    </submittedName>
</protein>
<dbReference type="Proteomes" id="UP001219568">
    <property type="component" value="Unassembled WGS sequence"/>
</dbReference>
<dbReference type="PANTHER" id="PTHR47657:SF14">
    <property type="entry name" value="ZN(2)-C6 FUNGAL-TYPE DOMAIN-CONTAINING PROTEIN"/>
    <property type="match status" value="1"/>
</dbReference>
<name>A0AAD6IED5_PENCN</name>
<dbReference type="PANTHER" id="PTHR47657">
    <property type="entry name" value="STEROL REGULATORY ELEMENT-BINDING PROTEIN ECM22"/>
    <property type="match status" value="1"/>
</dbReference>
<reference evidence="2" key="1">
    <citation type="journal article" date="2023" name="IMA Fungus">
        <title>Comparative genomic study of the Penicillium genus elucidates a diverse pangenome and 15 lateral gene transfer events.</title>
        <authorList>
            <person name="Petersen C."/>
            <person name="Sorensen T."/>
            <person name="Nielsen M.R."/>
            <person name="Sondergaard T.E."/>
            <person name="Sorensen J.L."/>
            <person name="Fitzpatrick D.A."/>
            <person name="Frisvad J.C."/>
            <person name="Nielsen K.L."/>
        </authorList>
    </citation>
    <scope>NUCLEOTIDE SEQUENCE</scope>
    <source>
        <strain evidence="2">IBT 15450</strain>
    </source>
</reference>
<dbReference type="EMBL" id="JAQJZL010000004">
    <property type="protein sequence ID" value="KAJ6044378.1"/>
    <property type="molecule type" value="Genomic_DNA"/>
</dbReference>
<keyword evidence="3" id="KW-1185">Reference proteome</keyword>
<feature type="compositionally biased region" description="Basic and acidic residues" evidence="1">
    <location>
        <begin position="1"/>
        <end position="10"/>
    </location>
</feature>
<dbReference type="InterPro" id="IPR052400">
    <property type="entry name" value="Zn2-C6_fungal_TF"/>
</dbReference>
<reference evidence="2" key="2">
    <citation type="submission" date="2023-01" db="EMBL/GenBank/DDBJ databases">
        <authorList>
            <person name="Petersen C."/>
        </authorList>
    </citation>
    <scope>NUCLEOTIDE SEQUENCE</scope>
    <source>
        <strain evidence="2">IBT 15450</strain>
    </source>
</reference>
<evidence type="ECO:0000313" key="2">
    <source>
        <dbReference type="EMBL" id="KAJ6044378.1"/>
    </source>
</evidence>
<feature type="region of interest" description="Disordered" evidence="1">
    <location>
        <begin position="1"/>
        <end position="22"/>
    </location>
</feature>
<gene>
    <name evidence="2" type="ORF">N7460_005733</name>
</gene>
<proteinExistence type="predicted"/>
<dbReference type="AlphaFoldDB" id="A0AAD6IED5"/>
<organism evidence="2 3">
    <name type="scientific">Penicillium canescens</name>
    <dbReference type="NCBI Taxonomy" id="5083"/>
    <lineage>
        <taxon>Eukaryota</taxon>
        <taxon>Fungi</taxon>
        <taxon>Dikarya</taxon>
        <taxon>Ascomycota</taxon>
        <taxon>Pezizomycotina</taxon>
        <taxon>Eurotiomycetes</taxon>
        <taxon>Eurotiomycetidae</taxon>
        <taxon>Eurotiales</taxon>
        <taxon>Aspergillaceae</taxon>
        <taxon>Penicillium</taxon>
    </lineage>
</organism>
<dbReference type="GO" id="GO:0000981">
    <property type="term" value="F:DNA-binding transcription factor activity, RNA polymerase II-specific"/>
    <property type="evidence" value="ECO:0007669"/>
    <property type="project" value="TreeGrafter"/>
</dbReference>
<evidence type="ECO:0000313" key="3">
    <source>
        <dbReference type="Proteomes" id="UP001219568"/>
    </source>
</evidence>